<dbReference type="AlphaFoldDB" id="A0A8X6FUA8"/>
<keyword evidence="2" id="KW-1185">Reference proteome</keyword>
<accession>A0A8X6FUA8</accession>
<evidence type="ECO:0000313" key="2">
    <source>
        <dbReference type="Proteomes" id="UP000887116"/>
    </source>
</evidence>
<dbReference type="EMBL" id="BMAO01013267">
    <property type="protein sequence ID" value="GFQ87494.1"/>
    <property type="molecule type" value="Genomic_DNA"/>
</dbReference>
<protein>
    <submittedName>
        <fullName evidence="1">Uncharacterized protein</fullName>
    </submittedName>
</protein>
<gene>
    <name evidence="1" type="ORF">TNCT_159901</name>
</gene>
<comment type="caution">
    <text evidence="1">The sequence shown here is derived from an EMBL/GenBank/DDBJ whole genome shotgun (WGS) entry which is preliminary data.</text>
</comment>
<proteinExistence type="predicted"/>
<sequence>MRVGNTFNKYCRTSSVRDTVGAVKGEIWDRHKVAWPKLRFLDEDDIWVPVIDIFFEFLDTCFQGLRIPGGYS</sequence>
<dbReference type="Proteomes" id="UP000887116">
    <property type="component" value="Unassembled WGS sequence"/>
</dbReference>
<evidence type="ECO:0000313" key="1">
    <source>
        <dbReference type="EMBL" id="GFQ87494.1"/>
    </source>
</evidence>
<organism evidence="1 2">
    <name type="scientific">Trichonephila clavata</name>
    <name type="common">Joro spider</name>
    <name type="synonym">Nephila clavata</name>
    <dbReference type="NCBI Taxonomy" id="2740835"/>
    <lineage>
        <taxon>Eukaryota</taxon>
        <taxon>Metazoa</taxon>
        <taxon>Ecdysozoa</taxon>
        <taxon>Arthropoda</taxon>
        <taxon>Chelicerata</taxon>
        <taxon>Arachnida</taxon>
        <taxon>Araneae</taxon>
        <taxon>Araneomorphae</taxon>
        <taxon>Entelegynae</taxon>
        <taxon>Araneoidea</taxon>
        <taxon>Nephilidae</taxon>
        <taxon>Trichonephila</taxon>
    </lineage>
</organism>
<name>A0A8X6FUA8_TRICU</name>
<reference evidence="1" key="1">
    <citation type="submission" date="2020-07" db="EMBL/GenBank/DDBJ databases">
        <title>Multicomponent nature underlies the extraordinary mechanical properties of spider dragline silk.</title>
        <authorList>
            <person name="Kono N."/>
            <person name="Nakamura H."/>
            <person name="Mori M."/>
            <person name="Yoshida Y."/>
            <person name="Ohtoshi R."/>
            <person name="Malay A.D."/>
            <person name="Moran D.A.P."/>
            <person name="Tomita M."/>
            <person name="Numata K."/>
            <person name="Arakawa K."/>
        </authorList>
    </citation>
    <scope>NUCLEOTIDE SEQUENCE</scope>
</reference>